<evidence type="ECO:0000313" key="4">
    <source>
        <dbReference type="EMBL" id="MBU2709622.1"/>
    </source>
</evidence>
<dbReference type="Pfam" id="PF00497">
    <property type="entry name" value="SBP_bac_3"/>
    <property type="match status" value="1"/>
</dbReference>
<comment type="caution">
    <text evidence="4">The sequence shown here is derived from an EMBL/GenBank/DDBJ whole genome shotgun (WGS) entry which is preliminary data.</text>
</comment>
<reference evidence="4 5" key="1">
    <citation type="submission" date="2021-04" db="EMBL/GenBank/DDBJ databases">
        <authorList>
            <person name="Pira H."/>
            <person name="Risdian C."/>
            <person name="Wink J."/>
        </authorList>
    </citation>
    <scope>NUCLEOTIDE SEQUENCE [LARGE SCALE GENOMIC DNA]</scope>
    <source>
        <strain evidence="4 5">WH53</strain>
    </source>
</reference>
<dbReference type="PANTHER" id="PTHR35936:SF35">
    <property type="entry name" value="L-CYSTINE-BINDING PROTEIN TCYJ"/>
    <property type="match status" value="1"/>
</dbReference>
<protein>
    <submittedName>
        <fullName evidence="4">Transporter substrate-binding domain-containing protein</fullName>
    </submittedName>
</protein>
<dbReference type="InterPro" id="IPR001638">
    <property type="entry name" value="Solute-binding_3/MltF_N"/>
</dbReference>
<dbReference type="Gene3D" id="3.40.190.10">
    <property type="entry name" value="Periplasmic binding protein-like II"/>
    <property type="match status" value="2"/>
</dbReference>
<organism evidence="4 5">
    <name type="scientific">Zooshikella harenae</name>
    <dbReference type="NCBI Taxonomy" id="2827238"/>
    <lineage>
        <taxon>Bacteria</taxon>
        <taxon>Pseudomonadati</taxon>
        <taxon>Pseudomonadota</taxon>
        <taxon>Gammaproteobacteria</taxon>
        <taxon>Oceanospirillales</taxon>
        <taxon>Zooshikellaceae</taxon>
        <taxon>Zooshikella</taxon>
    </lineage>
</organism>
<dbReference type="PANTHER" id="PTHR35936">
    <property type="entry name" value="MEMBRANE-BOUND LYTIC MUREIN TRANSGLYCOSYLASE F"/>
    <property type="match status" value="1"/>
</dbReference>
<keyword evidence="5" id="KW-1185">Reference proteome</keyword>
<dbReference type="SMART" id="SM00062">
    <property type="entry name" value="PBPb"/>
    <property type="match status" value="1"/>
</dbReference>
<keyword evidence="2" id="KW-0732">Signal</keyword>
<dbReference type="RefSeq" id="WP_215817792.1">
    <property type="nucleotide sequence ID" value="NZ_JAGSOY010000002.1"/>
</dbReference>
<accession>A0ABS5Z6E3</accession>
<feature type="domain" description="Solute-binding protein family 3/N-terminal" evidence="3">
    <location>
        <begin position="13"/>
        <end position="242"/>
    </location>
</feature>
<dbReference type="Proteomes" id="UP000690515">
    <property type="component" value="Unassembled WGS sequence"/>
</dbReference>
<evidence type="ECO:0000256" key="2">
    <source>
        <dbReference type="ARBA" id="ARBA00022729"/>
    </source>
</evidence>
<proteinExistence type="inferred from homology"/>
<evidence type="ECO:0000313" key="5">
    <source>
        <dbReference type="Proteomes" id="UP000690515"/>
    </source>
</evidence>
<sequence>MSIICSTILLGKEIRLATVHEFPPYSFNTKENGLSGIDIEIITELFKQINKAYSIKPYPVQRAQYLVEKQSLDGMVTTTPYMTDKLSESLWRSDTLYTATVSIFINRQHKPALNQRLSHSKFCVSIGFLSSTSPKSVGLTQSDYLDVRLVQRLPQLVNLLVQDQVDCVIAEDISFIYQAKLMKKADQVFLLQELADRDSFITLNKNLAQQNPQLTKSINSTIAKLQKDQFIDDLIIKYLELPLRSWKQ</sequence>
<dbReference type="SUPFAM" id="SSF53850">
    <property type="entry name" value="Periplasmic binding protein-like II"/>
    <property type="match status" value="1"/>
</dbReference>
<gene>
    <name evidence="4" type="ORF">KCG35_00970</name>
</gene>
<evidence type="ECO:0000256" key="1">
    <source>
        <dbReference type="ARBA" id="ARBA00010333"/>
    </source>
</evidence>
<evidence type="ECO:0000259" key="3">
    <source>
        <dbReference type="SMART" id="SM00062"/>
    </source>
</evidence>
<comment type="similarity">
    <text evidence="1">Belongs to the bacterial solute-binding protein 3 family.</text>
</comment>
<name>A0ABS5Z6E3_9GAMM</name>
<dbReference type="EMBL" id="JAGSOY010000002">
    <property type="protein sequence ID" value="MBU2709622.1"/>
    <property type="molecule type" value="Genomic_DNA"/>
</dbReference>